<feature type="binding site" evidence="10">
    <location>
        <position position="709"/>
    </location>
    <ligand>
        <name>Zn(2+)</name>
        <dbReference type="ChEBI" id="CHEBI:29105"/>
        <note>catalytic</note>
    </ligand>
</feature>
<evidence type="ECO:0000256" key="5">
    <source>
        <dbReference type="ARBA" id="ARBA00022833"/>
    </source>
</evidence>
<dbReference type="Pfam" id="PF00144">
    <property type="entry name" value="Beta-lactamase"/>
    <property type="match status" value="1"/>
</dbReference>
<dbReference type="AlphaFoldDB" id="A0A3N5Y1G5"/>
<dbReference type="SUPFAM" id="SSF55166">
    <property type="entry name" value="Hedgehog/DD-peptidase"/>
    <property type="match status" value="1"/>
</dbReference>
<evidence type="ECO:0000256" key="9">
    <source>
        <dbReference type="ARBA" id="ARBA00038473"/>
    </source>
</evidence>
<evidence type="ECO:0000256" key="8">
    <source>
        <dbReference type="ARBA" id="ARBA00023316"/>
    </source>
</evidence>
<dbReference type="InterPro" id="IPR001466">
    <property type="entry name" value="Beta-lactam-related"/>
</dbReference>
<dbReference type="GO" id="GO:0071555">
    <property type="term" value="P:cell wall organization"/>
    <property type="evidence" value="ECO:0007669"/>
    <property type="project" value="UniProtKB-KW"/>
</dbReference>
<dbReference type="InterPro" id="IPR051478">
    <property type="entry name" value="Beta-lactamase-like_AB/R"/>
</dbReference>
<dbReference type="Gene3D" id="3.40.710.10">
    <property type="entry name" value="DD-peptidase/beta-lactamase superfamily"/>
    <property type="match status" value="1"/>
</dbReference>
<keyword evidence="13" id="KW-1185">Reference proteome</keyword>
<feature type="binding site" evidence="10">
    <location>
        <position position="770"/>
    </location>
    <ligand>
        <name>Zn(2+)</name>
        <dbReference type="ChEBI" id="CHEBI:29105"/>
        <note>catalytic</note>
    </ligand>
</feature>
<protein>
    <recommendedName>
        <fullName evidence="10">D-alanyl-D-alanine dipeptidase</fullName>
        <shortName evidence="10">D-Ala-D-Ala dipeptidase</shortName>
        <ecNumber evidence="10">3.4.13.22</ecNumber>
    </recommendedName>
</protein>
<dbReference type="EC" id="3.4.13.22" evidence="10"/>
<evidence type="ECO:0000256" key="6">
    <source>
        <dbReference type="ARBA" id="ARBA00022997"/>
    </source>
</evidence>
<dbReference type="InterPro" id="IPR012338">
    <property type="entry name" value="Beta-lactam/transpept-like"/>
</dbReference>
<dbReference type="GO" id="GO:0008237">
    <property type="term" value="F:metallopeptidase activity"/>
    <property type="evidence" value="ECO:0007669"/>
    <property type="project" value="UniProtKB-KW"/>
</dbReference>
<evidence type="ECO:0000256" key="10">
    <source>
        <dbReference type="HAMAP-Rule" id="MF_01924"/>
    </source>
</evidence>
<proteinExistence type="inferred from homology"/>
<dbReference type="SUPFAM" id="SSF56601">
    <property type="entry name" value="beta-lactamase/transpeptidase-like"/>
    <property type="match status" value="1"/>
</dbReference>
<keyword evidence="4 10" id="KW-0378">Hydrolase</keyword>
<evidence type="ECO:0000256" key="2">
    <source>
        <dbReference type="ARBA" id="ARBA00022670"/>
    </source>
</evidence>
<dbReference type="PANTHER" id="PTHR22935:SF95">
    <property type="entry name" value="BETA-LACTAMASE-LIKE 1-RELATED"/>
    <property type="match status" value="1"/>
</dbReference>
<comment type="similarity">
    <text evidence="10">Belongs to the peptidase M15D family.</text>
</comment>
<dbReference type="PANTHER" id="PTHR22935">
    <property type="entry name" value="PENICILLIN-BINDING PROTEIN"/>
    <property type="match status" value="1"/>
</dbReference>
<comment type="caution">
    <text evidence="12">The sequence shown here is derived from an EMBL/GenBank/DDBJ whole genome shotgun (WGS) entry which is preliminary data.</text>
</comment>
<dbReference type="EMBL" id="RPOK01000002">
    <property type="protein sequence ID" value="RPJ66990.1"/>
    <property type="molecule type" value="Genomic_DNA"/>
</dbReference>
<keyword evidence="8" id="KW-0961">Cell wall biogenesis/degradation</keyword>
<evidence type="ECO:0000256" key="7">
    <source>
        <dbReference type="ARBA" id="ARBA00023049"/>
    </source>
</evidence>
<sequence>MTMKRFMTGGFLSRYLTRYMLFTIFMVAVLPMMAKAEDIYSALNDDIARYAHSLGIDAVAIEVVDSQGSVWSYGLGEVHTSNKLVDRNTPFRVGSVTKLFTDIALMQLVEKGVVDLAKPVNHYLPTFAPVNPYGVEITVEMLLTHRSGLVREPPIGNYFDSEEASLDQVIASINRTTLVYAPGSKVQYSNAALAVVGRIVEVMNNMPFDSVIQQQLMHPLNMQNSYMSIVDVDLSTMPKGYMRPYHTERFPAPTFDLGISPAGNMVSTMQDLGKLATALINQGKAEKGRILQAKTLTTMWTPVDEHASARDYVFGLGFILSSINGELAVSHGGAVYGFATQFLILPGSELGVAVSANVDFGNGAVNRIAEHVLSYILALRQGKPSVLFQHSIEINKEVANSMVGTYASKDSRITVRKKNNDIYIEWLGGLSLRLMDSVDGIVIDDPVKFSTDVQFDNESVTVFGTEFKRIIDTKPETANPGYTRFIGEYGDDHNLLYVLEKDNQLHVIIEWLAHYPLEQVGENTFVFPEYGLYPGEQLTFSAATTEQLSSFVDLGEIRFTRRLAQQTLTSPALSSKKKDVYSTLFETAKASSLPKHFNTQVEGNAALDLVNLATLSDTIAIDIKYATTDNVFGFQVYSSANAYLHKDAAKALLSVHKRLSKHGLGLIVFDAYRPWYVTQFFWAITPEMQRKFVANPEKGSPHNRAGAVDVSLYDLATGETVTMVSAYDEMTERSYPYYPGGTSIQRWYRDLLITEMALAGFNVHKNEWWHFDYKQWEQFPLMNTSFENLQLSE</sequence>
<comment type="similarity">
    <text evidence="9">Belongs to the beta-lactamase family.</text>
</comment>
<feature type="active site" description="Proton donor/acceptor" evidence="10">
    <location>
        <position position="767"/>
    </location>
</feature>
<keyword evidence="3 10" id="KW-0479">Metal-binding</keyword>
<comment type="function">
    <text evidence="10">Catalyzes hydrolysis of the D-alanyl-D-alanine dipeptide.</text>
</comment>
<dbReference type="CDD" id="cd14840">
    <property type="entry name" value="D-Ala-D-Ala_dipeptidase_Aad"/>
    <property type="match status" value="1"/>
</dbReference>
<dbReference type="GO" id="GO:0008270">
    <property type="term" value="F:zinc ion binding"/>
    <property type="evidence" value="ECO:0007669"/>
    <property type="project" value="UniProtKB-UniRule"/>
</dbReference>
<keyword evidence="2 10" id="KW-0645">Protease</keyword>
<dbReference type="InterPro" id="IPR009045">
    <property type="entry name" value="Zn_M74/Hedgehog-like"/>
</dbReference>
<evidence type="ECO:0000256" key="1">
    <source>
        <dbReference type="ARBA" id="ARBA00001362"/>
    </source>
</evidence>
<name>A0A3N5Y1G5_9ALTE</name>
<feature type="binding site" evidence="10">
    <location>
        <position position="702"/>
    </location>
    <ligand>
        <name>Zn(2+)</name>
        <dbReference type="ChEBI" id="CHEBI:29105"/>
        <note>catalytic</note>
    </ligand>
</feature>
<dbReference type="HAMAP" id="MF_01924">
    <property type="entry name" value="A_A_dipeptidase"/>
    <property type="match status" value="1"/>
</dbReference>
<feature type="site" description="Transition state stabilizer" evidence="10">
    <location>
        <position position="673"/>
    </location>
</feature>
<accession>A0A3N5Y1G5</accession>
<evidence type="ECO:0000313" key="13">
    <source>
        <dbReference type="Proteomes" id="UP000275281"/>
    </source>
</evidence>
<organism evidence="12 13">
    <name type="scientific">Alteromonas sediminis</name>
    <dbReference type="NCBI Taxonomy" id="2259342"/>
    <lineage>
        <taxon>Bacteria</taxon>
        <taxon>Pseudomonadati</taxon>
        <taxon>Pseudomonadota</taxon>
        <taxon>Gammaproteobacteria</taxon>
        <taxon>Alteromonadales</taxon>
        <taxon>Alteromonadaceae</taxon>
        <taxon>Alteromonas/Salinimonas group</taxon>
        <taxon>Alteromonas</taxon>
    </lineage>
</organism>
<dbReference type="GO" id="GO:0006508">
    <property type="term" value="P:proteolysis"/>
    <property type="evidence" value="ECO:0007669"/>
    <property type="project" value="UniProtKB-KW"/>
</dbReference>
<keyword evidence="6 10" id="KW-0224">Dipeptidase</keyword>
<dbReference type="Gene3D" id="3.30.1380.10">
    <property type="match status" value="1"/>
</dbReference>
<dbReference type="Proteomes" id="UP000275281">
    <property type="component" value="Unassembled WGS sequence"/>
</dbReference>
<keyword evidence="5 10" id="KW-0862">Zinc</keyword>
<keyword evidence="7 10" id="KW-0482">Metalloprotease</keyword>
<comment type="catalytic activity">
    <reaction evidence="1 10">
        <text>D-alanyl-D-alanine + H2O = 2 D-alanine</text>
        <dbReference type="Rhea" id="RHEA:20661"/>
        <dbReference type="ChEBI" id="CHEBI:15377"/>
        <dbReference type="ChEBI" id="CHEBI:57416"/>
        <dbReference type="ChEBI" id="CHEBI:57822"/>
        <dbReference type="EC" id="3.4.13.22"/>
    </reaction>
</comment>
<evidence type="ECO:0000259" key="11">
    <source>
        <dbReference type="Pfam" id="PF00144"/>
    </source>
</evidence>
<evidence type="ECO:0000313" key="12">
    <source>
        <dbReference type="EMBL" id="RPJ66990.1"/>
    </source>
</evidence>
<gene>
    <name evidence="10" type="primary">ddpX</name>
    <name evidence="12" type="ORF">DRW07_05450</name>
</gene>
<evidence type="ECO:0000256" key="3">
    <source>
        <dbReference type="ARBA" id="ARBA00022723"/>
    </source>
</evidence>
<dbReference type="InterPro" id="IPR000755">
    <property type="entry name" value="A_A_dipeptidase"/>
</dbReference>
<dbReference type="GO" id="GO:0160237">
    <property type="term" value="F:D-Ala-D-Ala dipeptidase activity"/>
    <property type="evidence" value="ECO:0007669"/>
    <property type="project" value="UniProtKB-EC"/>
</dbReference>
<reference evidence="12 13" key="1">
    <citation type="submission" date="2018-11" db="EMBL/GenBank/DDBJ databases">
        <authorList>
            <person name="Ye M.-Q."/>
            <person name="Du Z.-J."/>
        </authorList>
    </citation>
    <scope>NUCLEOTIDE SEQUENCE [LARGE SCALE GENOMIC DNA]</scope>
    <source>
        <strain evidence="12 13">U0105</strain>
    </source>
</reference>
<dbReference type="OrthoDB" id="9799367at2"/>
<comment type="cofactor">
    <cofactor evidence="10">
        <name>Zn(2+)</name>
        <dbReference type="ChEBI" id="CHEBI:29105"/>
    </cofactor>
    <text evidence="10">Binds 1 zinc ion per subunit.</text>
</comment>
<evidence type="ECO:0000256" key="4">
    <source>
        <dbReference type="ARBA" id="ARBA00022801"/>
    </source>
</evidence>
<feature type="domain" description="Beta-lactamase-related" evidence="11">
    <location>
        <begin position="46"/>
        <end position="370"/>
    </location>
</feature>
<dbReference type="Pfam" id="PF01427">
    <property type="entry name" value="Peptidase_M15"/>
    <property type="match status" value="1"/>
</dbReference>